<name>A0A0D3JN21_EMIH1</name>
<keyword evidence="1" id="KW-0732">Signal</keyword>
<feature type="chain" id="PRO_5044205850" description="Methanethiol oxidase" evidence="1">
    <location>
        <begin position="16"/>
        <end position="572"/>
    </location>
</feature>
<organism evidence="2 3">
    <name type="scientific">Emiliania huxleyi (strain CCMP1516)</name>
    <dbReference type="NCBI Taxonomy" id="280463"/>
    <lineage>
        <taxon>Eukaryota</taxon>
        <taxon>Haptista</taxon>
        <taxon>Haptophyta</taxon>
        <taxon>Prymnesiophyceae</taxon>
        <taxon>Isochrysidales</taxon>
        <taxon>Noelaerhabdaceae</taxon>
        <taxon>Emiliania</taxon>
    </lineage>
</organism>
<dbReference type="GeneID" id="17270451"/>
<evidence type="ECO:0008006" key="4">
    <source>
        <dbReference type="Google" id="ProtNLM"/>
    </source>
</evidence>
<accession>A0A0D3JN21</accession>
<dbReference type="Proteomes" id="UP000013827">
    <property type="component" value="Unassembled WGS sequence"/>
</dbReference>
<evidence type="ECO:0000313" key="3">
    <source>
        <dbReference type="Proteomes" id="UP000013827"/>
    </source>
</evidence>
<dbReference type="RefSeq" id="XP_005777335.1">
    <property type="nucleotide sequence ID" value="XM_005777278.1"/>
</dbReference>
<evidence type="ECO:0000313" key="2">
    <source>
        <dbReference type="EnsemblProtists" id="EOD24906"/>
    </source>
</evidence>
<dbReference type="KEGG" id="ehx:EMIHUDRAFT_238210"/>
<keyword evidence="3" id="KW-1185">Reference proteome</keyword>
<evidence type="ECO:0000256" key="1">
    <source>
        <dbReference type="SAM" id="SignalP"/>
    </source>
</evidence>
<proteinExistence type="predicted"/>
<dbReference type="AlphaFoldDB" id="A0A0D3JN21"/>
<protein>
    <recommendedName>
        <fullName evidence="4">Methanethiol oxidase</fullName>
    </recommendedName>
</protein>
<dbReference type="PaxDb" id="2903-EOD24906"/>
<feature type="signal peptide" evidence="1">
    <location>
        <begin position="1"/>
        <end position="15"/>
    </location>
</feature>
<dbReference type="SUPFAM" id="SSF51004">
    <property type="entry name" value="C-terminal (heme d1) domain of cytochrome cd1-nitrite reductase"/>
    <property type="match status" value="1"/>
</dbReference>
<reference evidence="2" key="2">
    <citation type="submission" date="2024-10" db="UniProtKB">
        <authorList>
            <consortium name="EnsemblProtists"/>
        </authorList>
    </citation>
    <scope>IDENTIFICATION</scope>
</reference>
<dbReference type="HOGENOM" id="CLU_476886_0_0_1"/>
<reference evidence="3" key="1">
    <citation type="journal article" date="2013" name="Nature">
        <title>Pan genome of the phytoplankton Emiliania underpins its global distribution.</title>
        <authorList>
            <person name="Read B.A."/>
            <person name="Kegel J."/>
            <person name="Klute M.J."/>
            <person name="Kuo A."/>
            <person name="Lefebvre S.C."/>
            <person name="Maumus F."/>
            <person name="Mayer C."/>
            <person name="Miller J."/>
            <person name="Monier A."/>
            <person name="Salamov A."/>
            <person name="Young J."/>
            <person name="Aguilar M."/>
            <person name="Claverie J.M."/>
            <person name="Frickenhaus S."/>
            <person name="Gonzalez K."/>
            <person name="Herman E.K."/>
            <person name="Lin Y.C."/>
            <person name="Napier J."/>
            <person name="Ogata H."/>
            <person name="Sarno A.F."/>
            <person name="Shmutz J."/>
            <person name="Schroeder D."/>
            <person name="de Vargas C."/>
            <person name="Verret F."/>
            <person name="von Dassow P."/>
            <person name="Valentin K."/>
            <person name="Van de Peer Y."/>
            <person name="Wheeler G."/>
            <person name="Dacks J.B."/>
            <person name="Delwiche C.F."/>
            <person name="Dyhrman S.T."/>
            <person name="Glockner G."/>
            <person name="John U."/>
            <person name="Richards T."/>
            <person name="Worden A.Z."/>
            <person name="Zhang X."/>
            <person name="Grigoriev I.V."/>
            <person name="Allen A.E."/>
            <person name="Bidle K."/>
            <person name="Borodovsky M."/>
            <person name="Bowler C."/>
            <person name="Brownlee C."/>
            <person name="Cock J.M."/>
            <person name="Elias M."/>
            <person name="Gladyshev V.N."/>
            <person name="Groth M."/>
            <person name="Guda C."/>
            <person name="Hadaegh A."/>
            <person name="Iglesias-Rodriguez M.D."/>
            <person name="Jenkins J."/>
            <person name="Jones B.M."/>
            <person name="Lawson T."/>
            <person name="Leese F."/>
            <person name="Lindquist E."/>
            <person name="Lobanov A."/>
            <person name="Lomsadze A."/>
            <person name="Malik S.B."/>
            <person name="Marsh M.E."/>
            <person name="Mackinder L."/>
            <person name="Mock T."/>
            <person name="Mueller-Roeber B."/>
            <person name="Pagarete A."/>
            <person name="Parker M."/>
            <person name="Probert I."/>
            <person name="Quesneville H."/>
            <person name="Raines C."/>
            <person name="Rensing S.A."/>
            <person name="Riano-Pachon D.M."/>
            <person name="Richier S."/>
            <person name="Rokitta S."/>
            <person name="Shiraiwa Y."/>
            <person name="Soanes D.M."/>
            <person name="van der Giezen M."/>
            <person name="Wahlund T.M."/>
            <person name="Williams B."/>
            <person name="Wilson W."/>
            <person name="Wolfe G."/>
            <person name="Wurch L.L."/>
        </authorList>
    </citation>
    <scope>NUCLEOTIDE SEQUENCE</scope>
</reference>
<sequence>MGSVVLLVSLPYVLAARCGVDSCTDAVLETLARDLTANYKGFSSCESRMNWVKSNTGRTEVEACEKPLCDWSTHDYKLVGTEMSCVARDATPLPAPPPPSRDNGTCTAADGFLRLGCASQVASNTTTAERAGGTLYVHDTAGGVWRWSAIIDLGDAAVASGFTPRHKPHMVLPSPNHKYVAVSYTSDQFVHILSAEAKQMVACIDARLVPGLEGGLIHTGAWYGDDHFVMVDMTGSLYGVQGGALHKFFINFTRIEERGSCRCTNNGADDGLTHEASLAIGPSAVGRGTVGTKPIAIGTNPIGAYRSLYFVTDAKGAGSIVDVTGDMAVVADLPLEAFGACEGGGLWTEHHPEDEEARSWYEFLGASGDKQCLYQINLKEKQITKTYNLPAAANDAHGIAFCKANSTGKFFLLNTNRVSATLDVLDYQTGELVVDSYNLNDRFMSGDERMKMLMPDTIYYRAYDSALYMAARGPSPVSAVKPENFNPNATAGLFKLSLTDCIDPAYGNDAFLLTEARRVPVGSSDVHGVRGVGPTEVWAIDQAATGSVQTYEIFSKCAAYNGGVGGDSAEMG</sequence>
<dbReference type="EnsemblProtists" id="EOD24906">
    <property type="protein sequence ID" value="EOD24906"/>
    <property type="gene ID" value="EMIHUDRAFT_238210"/>
</dbReference>
<dbReference type="InterPro" id="IPR011048">
    <property type="entry name" value="Haem_d1_sf"/>
</dbReference>